<dbReference type="InterPro" id="IPR051094">
    <property type="entry name" value="Diverse_Catalytic_Enzymes"/>
</dbReference>
<evidence type="ECO:0000256" key="1">
    <source>
        <dbReference type="ARBA" id="ARBA00012506"/>
    </source>
</evidence>
<keyword evidence="4" id="KW-0378">Hydrolase</keyword>
<gene>
    <name evidence="8" type="ORF">Pcatena_08480</name>
</gene>
<dbReference type="Proteomes" id="UP000273154">
    <property type="component" value="Chromosome"/>
</dbReference>
<dbReference type="AlphaFoldDB" id="A0A3G9JXN8"/>
<keyword evidence="3" id="KW-0547">Nucleotide-binding</keyword>
<dbReference type="EMBL" id="AP019367">
    <property type="protein sequence ID" value="BBH50261.1"/>
    <property type="molecule type" value="Genomic_DNA"/>
</dbReference>
<dbReference type="KEGG" id="pcat:Pcatena_08480"/>
<reference evidence="9" key="1">
    <citation type="submission" date="2018-11" db="EMBL/GenBank/DDBJ databases">
        <title>Comparative genomics of Parolsenella catena and Libanicoccus massiliensis: Reclassification of Libanicoccus massiliensis as Parolsenella massiliensis comb. nov.</title>
        <authorList>
            <person name="Sakamoto M."/>
            <person name="Ikeyama N."/>
            <person name="Murakami T."/>
            <person name="Mori H."/>
            <person name="Yuki M."/>
            <person name="Ohkuma M."/>
        </authorList>
    </citation>
    <scope>NUCLEOTIDE SEQUENCE [LARGE SCALE GENOMIC DNA]</scope>
    <source>
        <strain evidence="9">JCM 31932</strain>
    </source>
</reference>
<sequence length="229" mass="25457">MSSPSKSLESAWAKGGPSWLDVSVEYGEDQLAFIEGYENAAREQLAPKPKRLAHSLSVGLTAERLAAIYGVEPYLARVAGILHDWEKVLTARESIARASGLGIELGVELALVEPLLHGMIAARELPERFPELPDDVWQAIDRHTLGNAHMSPLDMVVFVADGIEPLRRPADAIKRQRKLVGKASLSDLYWECFSDGVSYVIETRRYLYPGTLSIYNDIVLERTQERGDK</sequence>
<evidence type="ECO:0000256" key="5">
    <source>
        <dbReference type="ARBA" id="ARBA00023004"/>
    </source>
</evidence>
<evidence type="ECO:0000256" key="3">
    <source>
        <dbReference type="ARBA" id="ARBA00022741"/>
    </source>
</evidence>
<dbReference type="InterPro" id="IPR005249">
    <property type="entry name" value="YqeK"/>
</dbReference>
<dbReference type="PANTHER" id="PTHR35795:SF1">
    <property type="entry name" value="BIS(5'-NUCLEOSYL)-TETRAPHOSPHATASE, SYMMETRICAL"/>
    <property type="match status" value="1"/>
</dbReference>
<dbReference type="GeneID" id="88848980"/>
<dbReference type="EC" id="3.6.1.41" evidence="1"/>
<organism evidence="8 9">
    <name type="scientific">Parolsenella catena</name>
    <dbReference type="NCBI Taxonomy" id="2003188"/>
    <lineage>
        <taxon>Bacteria</taxon>
        <taxon>Bacillati</taxon>
        <taxon>Actinomycetota</taxon>
        <taxon>Coriobacteriia</taxon>
        <taxon>Coriobacteriales</taxon>
        <taxon>Atopobiaceae</taxon>
        <taxon>Parolsenella</taxon>
    </lineage>
</organism>
<dbReference type="GO" id="GO:0000166">
    <property type="term" value="F:nucleotide binding"/>
    <property type="evidence" value="ECO:0007669"/>
    <property type="project" value="UniProtKB-KW"/>
</dbReference>
<dbReference type="Pfam" id="PF01966">
    <property type="entry name" value="HD"/>
    <property type="match status" value="1"/>
</dbReference>
<dbReference type="PROSITE" id="PS51831">
    <property type="entry name" value="HD"/>
    <property type="match status" value="1"/>
</dbReference>
<keyword evidence="5" id="KW-0408">Iron</keyword>
<comment type="catalytic activity">
    <reaction evidence="6">
        <text>P(1),P(4)-bis(5'-adenosyl) tetraphosphate + H2O = 2 ADP + 2 H(+)</text>
        <dbReference type="Rhea" id="RHEA:24252"/>
        <dbReference type="ChEBI" id="CHEBI:15377"/>
        <dbReference type="ChEBI" id="CHEBI:15378"/>
        <dbReference type="ChEBI" id="CHEBI:58141"/>
        <dbReference type="ChEBI" id="CHEBI:456216"/>
        <dbReference type="EC" id="3.6.1.41"/>
    </reaction>
</comment>
<evidence type="ECO:0000313" key="9">
    <source>
        <dbReference type="Proteomes" id="UP000273154"/>
    </source>
</evidence>
<dbReference type="Gene3D" id="1.10.3210.10">
    <property type="entry name" value="Hypothetical protein af1432"/>
    <property type="match status" value="1"/>
</dbReference>
<evidence type="ECO:0000313" key="8">
    <source>
        <dbReference type="EMBL" id="BBH50261.1"/>
    </source>
</evidence>
<dbReference type="OrthoDB" id="3172589at2"/>
<keyword evidence="9" id="KW-1185">Reference proteome</keyword>
<dbReference type="InterPro" id="IPR006674">
    <property type="entry name" value="HD_domain"/>
</dbReference>
<dbReference type="RefSeq" id="WP_126421937.1">
    <property type="nucleotide sequence ID" value="NZ_AP019367.1"/>
</dbReference>
<protein>
    <recommendedName>
        <fullName evidence="1">bis(5'-nucleosyl)-tetraphosphatase (symmetrical)</fullName>
        <ecNumber evidence="1">3.6.1.41</ecNumber>
    </recommendedName>
</protein>
<dbReference type="GO" id="GO:0008803">
    <property type="term" value="F:bis(5'-nucleosyl)-tetraphosphatase (symmetrical) activity"/>
    <property type="evidence" value="ECO:0007669"/>
    <property type="project" value="UniProtKB-EC"/>
</dbReference>
<evidence type="ECO:0000256" key="2">
    <source>
        <dbReference type="ARBA" id="ARBA00022723"/>
    </source>
</evidence>
<dbReference type="SMART" id="SM00471">
    <property type="entry name" value="HDc"/>
    <property type="match status" value="1"/>
</dbReference>
<dbReference type="PANTHER" id="PTHR35795">
    <property type="entry name" value="SLR1885 PROTEIN"/>
    <property type="match status" value="1"/>
</dbReference>
<dbReference type="SUPFAM" id="SSF109604">
    <property type="entry name" value="HD-domain/PDEase-like"/>
    <property type="match status" value="1"/>
</dbReference>
<feature type="domain" description="HD" evidence="7">
    <location>
        <begin position="51"/>
        <end position="166"/>
    </location>
</feature>
<accession>A0A3G9JXN8</accession>
<dbReference type="NCBIfam" id="TIGR00488">
    <property type="entry name" value="bis(5'-nucleosyl)-tetraphosphatase (symmetrical) YqeK"/>
    <property type="match status" value="1"/>
</dbReference>
<keyword evidence="2" id="KW-0479">Metal-binding</keyword>
<name>A0A3G9JXN8_9ACTN</name>
<evidence type="ECO:0000256" key="4">
    <source>
        <dbReference type="ARBA" id="ARBA00022801"/>
    </source>
</evidence>
<proteinExistence type="predicted"/>
<evidence type="ECO:0000259" key="7">
    <source>
        <dbReference type="PROSITE" id="PS51831"/>
    </source>
</evidence>
<dbReference type="InterPro" id="IPR003607">
    <property type="entry name" value="HD/PDEase_dom"/>
</dbReference>
<dbReference type="GO" id="GO:0046872">
    <property type="term" value="F:metal ion binding"/>
    <property type="evidence" value="ECO:0007669"/>
    <property type="project" value="UniProtKB-KW"/>
</dbReference>
<evidence type="ECO:0000256" key="6">
    <source>
        <dbReference type="ARBA" id="ARBA00049417"/>
    </source>
</evidence>